<dbReference type="PROSITE" id="PS00086">
    <property type="entry name" value="CYTOCHROME_P450"/>
    <property type="match status" value="1"/>
</dbReference>
<keyword evidence="12" id="KW-1185">Reference proteome</keyword>
<evidence type="ECO:0000256" key="9">
    <source>
        <dbReference type="ARBA" id="ARBA00023136"/>
    </source>
</evidence>
<evidence type="ECO:0000256" key="5">
    <source>
        <dbReference type="ARBA" id="ARBA00022723"/>
    </source>
</evidence>
<dbReference type="GO" id="GO:0004497">
    <property type="term" value="F:monooxygenase activity"/>
    <property type="evidence" value="ECO:0007669"/>
    <property type="project" value="UniProtKB-KW"/>
</dbReference>
<evidence type="ECO:0000256" key="8">
    <source>
        <dbReference type="ARBA" id="ARBA00023033"/>
    </source>
</evidence>
<dbReference type="SUPFAM" id="SSF48264">
    <property type="entry name" value="Cytochrome P450"/>
    <property type="match status" value="1"/>
</dbReference>
<dbReference type="AlphaFoldDB" id="A0AAE1XJI7"/>
<dbReference type="GO" id="GO:0005506">
    <property type="term" value="F:iron ion binding"/>
    <property type="evidence" value="ECO:0007669"/>
    <property type="project" value="InterPro"/>
</dbReference>
<name>A0AAE1XJI7_9LAMI</name>
<dbReference type="PANTHER" id="PTHR47943:SF8">
    <property type="entry name" value="CYTOCHROME P450"/>
    <property type="match status" value="1"/>
</dbReference>
<reference evidence="11" key="2">
    <citation type="journal article" date="2024" name="Plant">
        <title>Genomic evolution and insights into agronomic trait innovations of Sesamum species.</title>
        <authorList>
            <person name="Miao H."/>
            <person name="Wang L."/>
            <person name="Qu L."/>
            <person name="Liu H."/>
            <person name="Sun Y."/>
            <person name="Le M."/>
            <person name="Wang Q."/>
            <person name="Wei S."/>
            <person name="Zheng Y."/>
            <person name="Lin W."/>
            <person name="Duan Y."/>
            <person name="Cao H."/>
            <person name="Xiong S."/>
            <person name="Wang X."/>
            <person name="Wei L."/>
            <person name="Li C."/>
            <person name="Ma Q."/>
            <person name="Ju M."/>
            <person name="Zhao R."/>
            <person name="Li G."/>
            <person name="Mu C."/>
            <person name="Tian Q."/>
            <person name="Mei H."/>
            <person name="Zhang T."/>
            <person name="Gao T."/>
            <person name="Zhang H."/>
        </authorList>
    </citation>
    <scope>NUCLEOTIDE SEQUENCE</scope>
    <source>
        <strain evidence="11">3651</strain>
    </source>
</reference>
<evidence type="ECO:0000256" key="10">
    <source>
        <dbReference type="RuleBase" id="RU000461"/>
    </source>
</evidence>
<dbReference type="PANTHER" id="PTHR47943">
    <property type="entry name" value="CYTOCHROME P450 93A3-LIKE"/>
    <property type="match status" value="1"/>
</dbReference>
<organism evidence="11 12">
    <name type="scientific">Sesamum alatum</name>
    <dbReference type="NCBI Taxonomy" id="300844"/>
    <lineage>
        <taxon>Eukaryota</taxon>
        <taxon>Viridiplantae</taxon>
        <taxon>Streptophyta</taxon>
        <taxon>Embryophyta</taxon>
        <taxon>Tracheophyta</taxon>
        <taxon>Spermatophyta</taxon>
        <taxon>Magnoliopsida</taxon>
        <taxon>eudicotyledons</taxon>
        <taxon>Gunneridae</taxon>
        <taxon>Pentapetalae</taxon>
        <taxon>asterids</taxon>
        <taxon>lamiids</taxon>
        <taxon>Lamiales</taxon>
        <taxon>Pedaliaceae</taxon>
        <taxon>Sesamum</taxon>
    </lineage>
</organism>
<dbReference type="InterPro" id="IPR036396">
    <property type="entry name" value="Cyt_P450_sf"/>
</dbReference>
<comment type="caution">
    <text evidence="11">The sequence shown here is derived from an EMBL/GenBank/DDBJ whole genome shotgun (WGS) entry which is preliminary data.</text>
</comment>
<protein>
    <submittedName>
        <fullName evidence="11">Cytochrome</fullName>
    </submittedName>
</protein>
<sequence>MANNLISTMVMSRRCSKDEKEGREVKRLVQDITELAGKFNLSDYIWFCKNLDLQGIRKRLKVLHNRLDGMIEKIINEHPDERKELKQRSEEAEVGKDLLHILLDIAEDESSKMKLTRENIKAFVLLDVRGQHYHFLPFGSGRRGCPGTSLALLVVQTTLAAMIQCFEWKVEGGNGTVDMEEEPGITVPKAQHLVCFPQSGSTM</sequence>
<comment type="cofactor">
    <cofactor evidence="1">
        <name>heme</name>
        <dbReference type="ChEBI" id="CHEBI:30413"/>
    </cofactor>
</comment>
<dbReference type="InterPro" id="IPR001128">
    <property type="entry name" value="Cyt_P450"/>
</dbReference>
<dbReference type="InterPro" id="IPR017972">
    <property type="entry name" value="Cyt_P450_CS"/>
</dbReference>
<dbReference type="GO" id="GO:0016705">
    <property type="term" value="F:oxidoreductase activity, acting on paired donors, with incorporation or reduction of molecular oxygen"/>
    <property type="evidence" value="ECO:0007669"/>
    <property type="project" value="InterPro"/>
</dbReference>
<evidence type="ECO:0000256" key="4">
    <source>
        <dbReference type="ARBA" id="ARBA00022617"/>
    </source>
</evidence>
<comment type="similarity">
    <text evidence="3 10">Belongs to the cytochrome P450 family.</text>
</comment>
<dbReference type="EMBL" id="JACGWO010000013">
    <property type="protein sequence ID" value="KAK4413006.1"/>
    <property type="molecule type" value="Genomic_DNA"/>
</dbReference>
<gene>
    <name evidence="11" type="ORF">Salat_2947800</name>
</gene>
<accession>A0AAE1XJI7</accession>
<keyword evidence="7 10" id="KW-0408">Iron</keyword>
<evidence type="ECO:0000256" key="3">
    <source>
        <dbReference type="ARBA" id="ARBA00010617"/>
    </source>
</evidence>
<proteinExistence type="inferred from homology"/>
<dbReference type="Pfam" id="PF00067">
    <property type="entry name" value="p450"/>
    <property type="match status" value="2"/>
</dbReference>
<evidence type="ECO:0000256" key="6">
    <source>
        <dbReference type="ARBA" id="ARBA00023002"/>
    </source>
</evidence>
<evidence type="ECO:0000256" key="1">
    <source>
        <dbReference type="ARBA" id="ARBA00001971"/>
    </source>
</evidence>
<keyword evidence="8 10" id="KW-0503">Monooxygenase</keyword>
<dbReference type="GO" id="GO:0016020">
    <property type="term" value="C:membrane"/>
    <property type="evidence" value="ECO:0007669"/>
    <property type="project" value="UniProtKB-SubCell"/>
</dbReference>
<evidence type="ECO:0000256" key="2">
    <source>
        <dbReference type="ARBA" id="ARBA00004370"/>
    </source>
</evidence>
<evidence type="ECO:0000313" key="11">
    <source>
        <dbReference type="EMBL" id="KAK4413006.1"/>
    </source>
</evidence>
<evidence type="ECO:0000256" key="7">
    <source>
        <dbReference type="ARBA" id="ARBA00023004"/>
    </source>
</evidence>
<keyword evidence="4 10" id="KW-0349">Heme</keyword>
<keyword evidence="9" id="KW-0472">Membrane</keyword>
<reference evidence="11" key="1">
    <citation type="submission" date="2020-06" db="EMBL/GenBank/DDBJ databases">
        <authorList>
            <person name="Li T."/>
            <person name="Hu X."/>
            <person name="Zhang T."/>
            <person name="Song X."/>
            <person name="Zhang H."/>
            <person name="Dai N."/>
            <person name="Sheng W."/>
            <person name="Hou X."/>
            <person name="Wei L."/>
        </authorList>
    </citation>
    <scope>NUCLEOTIDE SEQUENCE</scope>
    <source>
        <strain evidence="11">3651</strain>
        <tissue evidence="11">Leaf</tissue>
    </source>
</reference>
<evidence type="ECO:0000313" key="12">
    <source>
        <dbReference type="Proteomes" id="UP001293254"/>
    </source>
</evidence>
<dbReference type="Gene3D" id="1.10.630.10">
    <property type="entry name" value="Cytochrome P450"/>
    <property type="match status" value="2"/>
</dbReference>
<keyword evidence="5 10" id="KW-0479">Metal-binding</keyword>
<comment type="subcellular location">
    <subcellularLocation>
        <location evidence="2">Membrane</location>
    </subcellularLocation>
</comment>
<dbReference type="Proteomes" id="UP001293254">
    <property type="component" value="Unassembled WGS sequence"/>
</dbReference>
<keyword evidence="6 10" id="KW-0560">Oxidoreductase</keyword>
<dbReference type="GO" id="GO:0020037">
    <property type="term" value="F:heme binding"/>
    <property type="evidence" value="ECO:0007669"/>
    <property type="project" value="InterPro"/>
</dbReference>